<dbReference type="Proteomes" id="UP000624404">
    <property type="component" value="Unassembled WGS sequence"/>
</dbReference>
<accession>A0A8H2VQZ1</accession>
<dbReference type="AlphaFoldDB" id="A0A8H2VQZ1"/>
<feature type="region of interest" description="Disordered" evidence="1">
    <location>
        <begin position="165"/>
        <end position="225"/>
    </location>
</feature>
<organism evidence="2 3">
    <name type="scientific">Sclerotinia trifoliorum</name>
    <dbReference type="NCBI Taxonomy" id="28548"/>
    <lineage>
        <taxon>Eukaryota</taxon>
        <taxon>Fungi</taxon>
        <taxon>Dikarya</taxon>
        <taxon>Ascomycota</taxon>
        <taxon>Pezizomycotina</taxon>
        <taxon>Leotiomycetes</taxon>
        <taxon>Helotiales</taxon>
        <taxon>Sclerotiniaceae</taxon>
        <taxon>Sclerotinia</taxon>
    </lineage>
</organism>
<reference evidence="2" key="1">
    <citation type="submission" date="2020-10" db="EMBL/GenBank/DDBJ databases">
        <authorList>
            <person name="Kusch S."/>
        </authorList>
    </citation>
    <scope>NUCLEOTIDE SEQUENCE</scope>
    <source>
        <strain evidence="2">SwB9</strain>
    </source>
</reference>
<dbReference type="OrthoDB" id="3490325at2759"/>
<evidence type="ECO:0000313" key="2">
    <source>
        <dbReference type="EMBL" id="CAD6443039.1"/>
    </source>
</evidence>
<evidence type="ECO:0000256" key="1">
    <source>
        <dbReference type="SAM" id="MobiDB-lite"/>
    </source>
</evidence>
<feature type="region of interest" description="Disordered" evidence="1">
    <location>
        <begin position="369"/>
        <end position="393"/>
    </location>
</feature>
<evidence type="ECO:0000313" key="3">
    <source>
        <dbReference type="Proteomes" id="UP000624404"/>
    </source>
</evidence>
<feature type="compositionally biased region" description="Basic residues" evidence="1">
    <location>
        <begin position="212"/>
        <end position="225"/>
    </location>
</feature>
<dbReference type="EMBL" id="CAJHIA010000009">
    <property type="protein sequence ID" value="CAD6443039.1"/>
    <property type="molecule type" value="Genomic_DNA"/>
</dbReference>
<feature type="compositionally biased region" description="Basic and acidic residues" evidence="1">
    <location>
        <begin position="373"/>
        <end position="389"/>
    </location>
</feature>
<proteinExistence type="predicted"/>
<sequence>MYNQYQTSIVILFPFKNINRIATRVTTTITLIQFRILCNITNRHKTMCLIRPFRYTCCARIYVEVTKLDSSCSQNWPLEKCPKEFCLFLMYGSRDEVTVPRSQGTCWRCLAMGQGLEGEDYEARRPPIDNAFVVEGLENCNPEGRRRKAEHFGNCWFCGASSDGVRDCEECEGTGSARKRKNTSAEDAPAIPPKKRRRTSPAGAVTGGGITKPRRGRPPGGSKKKNLATIKEEPRMNQCIFPMDSNNAFQQGQFHPEIAGPSYNQHAWEFAPPPHGDTTAPSYGMNIDNDINNPYAAQSGDMPSFLANPAPLHQYGQYGGSMVENTANYHQLQRSAVAHQEHLQYPQYRQHPQHFQQPQQQEHLLQSIESDNDESHGESKIGDGGEGVKSDTNLGTSEEQFACFTADMDQSHHGLKLTPGPFPFEGGLTYSPSQDTNNGFPPAVSGTHTHPQTHTDPVAPVPQMATDRFSPQPDYLLSPALSEAHIAQHAPQNTHTAISDAALASALIASISAAPSLSASRIATPP</sequence>
<gene>
    <name evidence="2" type="ORF">SCLTRI_LOCUS2831</name>
</gene>
<comment type="caution">
    <text evidence="2">The sequence shown here is derived from an EMBL/GenBank/DDBJ whole genome shotgun (WGS) entry which is preliminary data.</text>
</comment>
<name>A0A8H2VQZ1_9HELO</name>
<protein>
    <submittedName>
        <fullName evidence="2">1d19d4fe-a09f-4af2-85c0-c3edff5f74e0</fullName>
    </submittedName>
</protein>
<keyword evidence="3" id="KW-1185">Reference proteome</keyword>